<evidence type="ECO:0000256" key="5">
    <source>
        <dbReference type="ARBA" id="ARBA00037900"/>
    </source>
</evidence>
<protein>
    <recommendedName>
        <fullName evidence="6">nicotinamidase</fullName>
        <ecNumber evidence="6">3.5.1.19</ecNumber>
    </recommendedName>
    <alternativeName>
        <fullName evidence="7">Nicotinamide deamidase</fullName>
    </alternativeName>
</protein>
<accession>N9U275</accession>
<dbReference type="GO" id="GO:0019363">
    <property type="term" value="P:pyridine nucleotide biosynthetic process"/>
    <property type="evidence" value="ECO:0007669"/>
    <property type="project" value="UniProtKB-KW"/>
</dbReference>
<name>N9U275_9GAMM</name>
<keyword evidence="4" id="KW-0378">Hydrolase</keyword>
<dbReference type="PANTHER" id="PTHR11080">
    <property type="entry name" value="PYRAZINAMIDASE/NICOTINAMIDASE"/>
    <property type="match status" value="1"/>
</dbReference>
<dbReference type="EMBL" id="APVG01000016">
    <property type="protein sequence ID" value="ENY72425.1"/>
    <property type="molecule type" value="Genomic_DNA"/>
</dbReference>
<keyword evidence="10" id="KW-1185">Reference proteome</keyword>
<dbReference type="InterPro" id="IPR036380">
    <property type="entry name" value="Isochorismatase-like_sf"/>
</dbReference>
<proteinExistence type="inferred from homology"/>
<dbReference type="GO" id="GO:0008936">
    <property type="term" value="F:nicotinamidase activity"/>
    <property type="evidence" value="ECO:0007669"/>
    <property type="project" value="UniProtKB-EC"/>
</dbReference>
<dbReference type="eggNOG" id="COG1335">
    <property type="taxonomic scope" value="Bacteria"/>
</dbReference>
<dbReference type="Proteomes" id="UP000023775">
    <property type="component" value="Unassembled WGS sequence"/>
</dbReference>
<evidence type="ECO:0000256" key="3">
    <source>
        <dbReference type="ARBA" id="ARBA00022723"/>
    </source>
</evidence>
<reference evidence="9 10" key="1">
    <citation type="journal article" date="2013" name="Genome Announc.">
        <title>Draft Genome Sequence of the Aeromonas diversa Type Strain.</title>
        <authorList>
            <person name="Farfan M."/>
            <person name="Spataro N."/>
            <person name="Sanglas A."/>
            <person name="Albarral V."/>
            <person name="Loren J.G."/>
            <person name="Bosch E."/>
            <person name="Fuste M.C."/>
        </authorList>
    </citation>
    <scope>NUCLEOTIDE SEQUENCE [LARGE SCALE GENOMIC DNA]</scope>
    <source>
        <strain evidence="9 10">2478-85</strain>
    </source>
</reference>
<dbReference type="Pfam" id="PF00857">
    <property type="entry name" value="Isochorismatase"/>
    <property type="match status" value="1"/>
</dbReference>
<dbReference type="EC" id="3.5.1.19" evidence="6"/>
<dbReference type="CDD" id="cd01011">
    <property type="entry name" value="nicotinamidase"/>
    <property type="match status" value="1"/>
</dbReference>
<dbReference type="AlphaFoldDB" id="N9U275"/>
<comment type="similarity">
    <text evidence="1">Belongs to the isochorismatase family.</text>
</comment>
<keyword evidence="3" id="KW-0479">Metal-binding</keyword>
<dbReference type="PATRIC" id="fig|1268237.3.peg.1541"/>
<dbReference type="OrthoDB" id="9791276at2"/>
<dbReference type="GO" id="GO:0046872">
    <property type="term" value="F:metal ion binding"/>
    <property type="evidence" value="ECO:0007669"/>
    <property type="project" value="UniProtKB-KW"/>
</dbReference>
<dbReference type="SUPFAM" id="SSF52499">
    <property type="entry name" value="Isochorismatase-like hydrolases"/>
    <property type="match status" value="1"/>
</dbReference>
<dbReference type="Gene3D" id="3.40.50.850">
    <property type="entry name" value="Isochorismatase-like"/>
    <property type="match status" value="1"/>
</dbReference>
<gene>
    <name evidence="9" type="ORF">G114_07825</name>
</gene>
<evidence type="ECO:0000313" key="10">
    <source>
        <dbReference type="Proteomes" id="UP000023775"/>
    </source>
</evidence>
<dbReference type="RefSeq" id="WP_005351215.1">
    <property type="nucleotide sequence ID" value="NZ_APVG01000016.1"/>
</dbReference>
<sequence length="211" mass="22407">MGIIASLDIDAQKGFTPLCPQELPVPGGDEIAAALNAQATLAALRIGSKDAHPVNASWVVKSPSEMLLPLSLPNADLTWPAHCVPGTHGFELLDGLPAPIDYDFFVWKGVEPDLHPYGACYHDLAERRSTGLLEFLQVRGVDTVIVGGLATDYCVKTSALQLRRAGLRVILHLAACRGIAPDTVSTALVAMAEAGIELAADLHEVRRLLGC</sequence>
<evidence type="ECO:0000256" key="4">
    <source>
        <dbReference type="ARBA" id="ARBA00022801"/>
    </source>
</evidence>
<keyword evidence="2" id="KW-0662">Pyridine nucleotide biosynthesis</keyword>
<dbReference type="PANTHER" id="PTHR11080:SF2">
    <property type="entry name" value="LD05707P"/>
    <property type="match status" value="1"/>
</dbReference>
<evidence type="ECO:0000256" key="2">
    <source>
        <dbReference type="ARBA" id="ARBA00022642"/>
    </source>
</evidence>
<comment type="caution">
    <text evidence="9">The sequence shown here is derived from an EMBL/GenBank/DDBJ whole genome shotgun (WGS) entry which is preliminary data.</text>
</comment>
<organism evidence="9 10">
    <name type="scientific">Aeromonas diversa CDC 2478-85</name>
    <dbReference type="NCBI Taxonomy" id="1268237"/>
    <lineage>
        <taxon>Bacteria</taxon>
        <taxon>Pseudomonadati</taxon>
        <taxon>Pseudomonadota</taxon>
        <taxon>Gammaproteobacteria</taxon>
        <taxon>Aeromonadales</taxon>
        <taxon>Aeromonadaceae</taxon>
        <taxon>Aeromonas</taxon>
    </lineage>
</organism>
<evidence type="ECO:0000313" key="9">
    <source>
        <dbReference type="EMBL" id="ENY72425.1"/>
    </source>
</evidence>
<evidence type="ECO:0000256" key="7">
    <source>
        <dbReference type="ARBA" id="ARBA00043224"/>
    </source>
</evidence>
<dbReference type="InterPro" id="IPR000868">
    <property type="entry name" value="Isochorismatase-like_dom"/>
</dbReference>
<evidence type="ECO:0000256" key="1">
    <source>
        <dbReference type="ARBA" id="ARBA00006336"/>
    </source>
</evidence>
<dbReference type="InterPro" id="IPR052347">
    <property type="entry name" value="Isochorismatase_Nicotinamidase"/>
</dbReference>
<feature type="domain" description="Isochorismatase-like" evidence="8">
    <location>
        <begin position="9"/>
        <end position="197"/>
    </location>
</feature>
<evidence type="ECO:0000259" key="8">
    <source>
        <dbReference type="Pfam" id="PF00857"/>
    </source>
</evidence>
<evidence type="ECO:0000256" key="6">
    <source>
        <dbReference type="ARBA" id="ARBA00039017"/>
    </source>
</evidence>
<comment type="pathway">
    <text evidence="5">Cofactor biosynthesis; nicotinate biosynthesis; nicotinate from nicotinamide: step 1/1.</text>
</comment>